<dbReference type="InterPro" id="IPR027417">
    <property type="entry name" value="P-loop_NTPase"/>
</dbReference>
<sequence>MTTGRPSTGRGGWEVRCEGVTCRYDGTTALDGVDVTFRPGVITGLVGRNGAGKSTLARCIAAWERPRDGRVLVDGAPVWEDAGRTSRVVLAGTSGPEVGDQPVRVTLDLMESLRPDFDRDLFQDLTARIGAEPGPRPNRLSTGQAAAFRGALALAAQAEVTILDEVHLGMDAVSRRRFGRVLLEEYVRRPRTIIVSSHLLDEVEDVLEDVVVLHRGRVLATGSADELRERHSRGRLASLTDVLEALTEEAR</sequence>
<dbReference type="Gene3D" id="3.40.50.300">
    <property type="entry name" value="P-loop containing nucleotide triphosphate hydrolases"/>
    <property type="match status" value="1"/>
</dbReference>
<evidence type="ECO:0000256" key="1">
    <source>
        <dbReference type="ARBA" id="ARBA00022741"/>
    </source>
</evidence>
<evidence type="ECO:0000256" key="2">
    <source>
        <dbReference type="ARBA" id="ARBA00022840"/>
    </source>
</evidence>
<dbReference type="SUPFAM" id="SSF52540">
    <property type="entry name" value="P-loop containing nucleoside triphosphate hydrolases"/>
    <property type="match status" value="1"/>
</dbReference>
<keyword evidence="5" id="KW-1185">Reference proteome</keyword>
<reference evidence="4 5" key="1">
    <citation type="submission" date="2017-06" db="EMBL/GenBank/DDBJ databases">
        <authorList>
            <person name="Kim H.J."/>
            <person name="Triplett B.A."/>
        </authorList>
    </citation>
    <scope>NUCLEOTIDE SEQUENCE [LARGE SCALE GENOMIC DNA]</scope>
    <source>
        <strain evidence="4 5">DSM 22179</strain>
    </source>
</reference>
<protein>
    <submittedName>
        <fullName evidence="4">ABC-2 type transport system ATP-binding protein</fullName>
    </submittedName>
</protein>
<dbReference type="Pfam" id="PF00005">
    <property type="entry name" value="ABC_tran"/>
    <property type="match status" value="1"/>
</dbReference>
<dbReference type="SMART" id="SM00382">
    <property type="entry name" value="AAA"/>
    <property type="match status" value="1"/>
</dbReference>
<dbReference type="Proteomes" id="UP000198122">
    <property type="component" value="Unassembled WGS sequence"/>
</dbReference>
<dbReference type="EMBL" id="FYEZ01000001">
    <property type="protein sequence ID" value="SNC64163.1"/>
    <property type="molecule type" value="Genomic_DNA"/>
</dbReference>
<keyword evidence="2 4" id="KW-0067">ATP-binding</keyword>
<keyword evidence="1" id="KW-0547">Nucleotide-binding</keyword>
<accession>A0A212TDS1</accession>
<dbReference type="PANTHER" id="PTHR43158:SF2">
    <property type="entry name" value="SKFA PEPTIDE EXPORT ATP-BINDING PROTEIN SKFE"/>
    <property type="match status" value="1"/>
</dbReference>
<dbReference type="PROSITE" id="PS50893">
    <property type="entry name" value="ABC_TRANSPORTER_2"/>
    <property type="match status" value="1"/>
</dbReference>
<dbReference type="AlphaFoldDB" id="A0A212TDS1"/>
<dbReference type="RefSeq" id="WP_088817957.1">
    <property type="nucleotide sequence ID" value="NZ_FYEZ01000001.1"/>
</dbReference>
<dbReference type="GO" id="GO:0016887">
    <property type="term" value="F:ATP hydrolysis activity"/>
    <property type="evidence" value="ECO:0007669"/>
    <property type="project" value="InterPro"/>
</dbReference>
<gene>
    <name evidence="4" type="ORF">SAMN05445756_1056</name>
</gene>
<dbReference type="PANTHER" id="PTHR43158">
    <property type="entry name" value="SKFA PEPTIDE EXPORT ATP-BINDING PROTEIN SKFE"/>
    <property type="match status" value="1"/>
</dbReference>
<organism evidence="4 5">
    <name type="scientific">Kytococcus aerolatus</name>
    <dbReference type="NCBI Taxonomy" id="592308"/>
    <lineage>
        <taxon>Bacteria</taxon>
        <taxon>Bacillati</taxon>
        <taxon>Actinomycetota</taxon>
        <taxon>Actinomycetes</taxon>
        <taxon>Micrococcales</taxon>
        <taxon>Kytococcaceae</taxon>
        <taxon>Kytococcus</taxon>
    </lineage>
</organism>
<feature type="domain" description="ABC transporter" evidence="3">
    <location>
        <begin position="15"/>
        <end position="240"/>
    </location>
</feature>
<evidence type="ECO:0000313" key="4">
    <source>
        <dbReference type="EMBL" id="SNC64163.1"/>
    </source>
</evidence>
<evidence type="ECO:0000259" key="3">
    <source>
        <dbReference type="PROSITE" id="PS50893"/>
    </source>
</evidence>
<evidence type="ECO:0000313" key="5">
    <source>
        <dbReference type="Proteomes" id="UP000198122"/>
    </source>
</evidence>
<dbReference type="InterPro" id="IPR003593">
    <property type="entry name" value="AAA+_ATPase"/>
</dbReference>
<proteinExistence type="predicted"/>
<name>A0A212TDS1_9MICO</name>
<dbReference type="GO" id="GO:0005524">
    <property type="term" value="F:ATP binding"/>
    <property type="evidence" value="ECO:0007669"/>
    <property type="project" value="UniProtKB-KW"/>
</dbReference>
<dbReference type="InterPro" id="IPR003439">
    <property type="entry name" value="ABC_transporter-like_ATP-bd"/>
</dbReference>
<dbReference type="OrthoDB" id="9804819at2"/>